<protein>
    <submittedName>
        <fullName evidence="9">Sodium:alanine symporter family protein</fullName>
    </submittedName>
</protein>
<evidence type="ECO:0000256" key="3">
    <source>
        <dbReference type="ARBA" id="ARBA00022448"/>
    </source>
</evidence>
<keyword evidence="7 8" id="KW-0472">Membrane</keyword>
<dbReference type="Pfam" id="PF01235">
    <property type="entry name" value="Na_Ala_symp"/>
    <property type="match status" value="1"/>
</dbReference>
<gene>
    <name evidence="9" type="ORF">H9630_01065</name>
</gene>
<evidence type="ECO:0000313" key="9">
    <source>
        <dbReference type="EMBL" id="MBD8013391.1"/>
    </source>
</evidence>
<dbReference type="EMBL" id="JACSPU010000001">
    <property type="protein sequence ID" value="MBD8013391.1"/>
    <property type="molecule type" value="Genomic_DNA"/>
</dbReference>
<keyword evidence="3" id="KW-0813">Transport</keyword>
<evidence type="ECO:0000256" key="1">
    <source>
        <dbReference type="ARBA" id="ARBA00004651"/>
    </source>
</evidence>
<dbReference type="InterPro" id="IPR001463">
    <property type="entry name" value="Na/Ala_symport"/>
</dbReference>
<evidence type="ECO:0000256" key="5">
    <source>
        <dbReference type="ARBA" id="ARBA00022692"/>
    </source>
</evidence>
<name>A0ABR8W9A6_9BACL</name>
<accession>A0ABR8W9A6</accession>
<feature type="transmembrane region" description="Helical" evidence="8">
    <location>
        <begin position="26"/>
        <end position="43"/>
    </location>
</feature>
<keyword evidence="4" id="KW-1003">Cell membrane</keyword>
<evidence type="ECO:0000313" key="10">
    <source>
        <dbReference type="Proteomes" id="UP000658980"/>
    </source>
</evidence>
<proteinExistence type="inferred from homology"/>
<evidence type="ECO:0000256" key="4">
    <source>
        <dbReference type="ARBA" id="ARBA00022475"/>
    </source>
</evidence>
<evidence type="ECO:0000256" key="7">
    <source>
        <dbReference type="ARBA" id="ARBA00023136"/>
    </source>
</evidence>
<keyword evidence="6 8" id="KW-1133">Transmembrane helix</keyword>
<comment type="similarity">
    <text evidence="2">Belongs to the alanine or glycine:cation symporter (AGCS) (TC 2.A.25) family.</text>
</comment>
<keyword evidence="5 8" id="KW-0812">Transmembrane</keyword>
<sequence>MHVVYILAVVLGAVGAAEVIWGFLDIMLAAILIPNVIAILLLSKKVKALTIEFFTSDQYYLKDQKEKKRKKAARAGYDS</sequence>
<comment type="subcellular location">
    <subcellularLocation>
        <location evidence="1">Cell membrane</location>
        <topology evidence="1">Multi-pass membrane protein</topology>
    </subcellularLocation>
</comment>
<evidence type="ECO:0000256" key="8">
    <source>
        <dbReference type="SAM" id="Phobius"/>
    </source>
</evidence>
<dbReference type="Proteomes" id="UP000658980">
    <property type="component" value="Unassembled WGS sequence"/>
</dbReference>
<reference evidence="9 10" key="1">
    <citation type="submission" date="2020-08" db="EMBL/GenBank/DDBJ databases">
        <title>A Genomic Blueprint of the Chicken Gut Microbiome.</title>
        <authorList>
            <person name="Gilroy R."/>
            <person name="Ravi A."/>
            <person name="Getino M."/>
            <person name="Pursley I."/>
            <person name="Horton D.L."/>
            <person name="Alikhan N.-F."/>
            <person name="Baker D."/>
            <person name="Gharbi K."/>
            <person name="Hall N."/>
            <person name="Watson M."/>
            <person name="Adriaenssens E.M."/>
            <person name="Foster-Nyarko E."/>
            <person name="Jarju S."/>
            <person name="Secka A."/>
            <person name="Antonio M."/>
            <person name="Oren A."/>
            <person name="Chaudhuri R."/>
            <person name="La Ragione R.M."/>
            <person name="Hildebrand F."/>
            <person name="Pallen M.J."/>
        </authorList>
    </citation>
    <scope>NUCLEOTIDE SEQUENCE [LARGE SCALE GENOMIC DNA]</scope>
    <source>
        <strain evidence="9 10">Sa1BUA13</strain>
    </source>
</reference>
<comment type="caution">
    <text evidence="9">The sequence shown here is derived from an EMBL/GenBank/DDBJ whole genome shotgun (WGS) entry which is preliminary data.</text>
</comment>
<keyword evidence="10" id="KW-1185">Reference proteome</keyword>
<organism evidence="9 10">
    <name type="scientific">Planococcus wigleyi</name>
    <dbReference type="NCBI Taxonomy" id="2762216"/>
    <lineage>
        <taxon>Bacteria</taxon>
        <taxon>Bacillati</taxon>
        <taxon>Bacillota</taxon>
        <taxon>Bacilli</taxon>
        <taxon>Bacillales</taxon>
        <taxon>Caryophanaceae</taxon>
        <taxon>Planococcus</taxon>
    </lineage>
</organism>
<evidence type="ECO:0000256" key="6">
    <source>
        <dbReference type="ARBA" id="ARBA00022989"/>
    </source>
</evidence>
<evidence type="ECO:0000256" key="2">
    <source>
        <dbReference type="ARBA" id="ARBA00009261"/>
    </source>
</evidence>